<organism evidence="1 2">
    <name type="scientific">Leptospirillum ferriphilum</name>
    <dbReference type="NCBI Taxonomy" id="178606"/>
    <lineage>
        <taxon>Bacteria</taxon>
        <taxon>Pseudomonadati</taxon>
        <taxon>Nitrospirota</taxon>
        <taxon>Nitrospiria</taxon>
        <taxon>Nitrospirales</taxon>
        <taxon>Nitrospiraceae</taxon>
        <taxon>Leptospirillum</taxon>
    </lineage>
</organism>
<evidence type="ECO:0000313" key="1">
    <source>
        <dbReference type="EMBL" id="KGA92914.1"/>
    </source>
</evidence>
<name>A0A094X2X1_9BACT</name>
<reference evidence="1 2" key="1">
    <citation type="submission" date="2014-06" db="EMBL/GenBank/DDBJ databases">
        <title>Draft genome sequence of iron oxidizing acidophile Leptospirillum ferriphilum DSM14647.</title>
        <authorList>
            <person name="Cardenas J.P."/>
            <person name="Lazcano M."/>
            <person name="Ossandon F.J."/>
            <person name="Corbett M."/>
            <person name="Holmes D.S."/>
            <person name="Watkin E."/>
        </authorList>
    </citation>
    <scope>NUCLEOTIDE SEQUENCE [LARGE SCALE GENOMIC DNA]</scope>
    <source>
        <strain evidence="1 2">DSM 14647</strain>
    </source>
</reference>
<comment type="caution">
    <text evidence="1">The sequence shown here is derived from an EMBL/GenBank/DDBJ whole genome shotgun (WGS) entry which is preliminary data.</text>
</comment>
<sequence length="50" mass="5773">MITRTLIPLGLASGVRPMFDRVVLFVTVVQDDNKIVHRKIPMSEECDFHF</sequence>
<accession>A0A094X2X1</accession>
<evidence type="ECO:0000313" key="2">
    <source>
        <dbReference type="Proteomes" id="UP000029452"/>
    </source>
</evidence>
<dbReference type="AlphaFoldDB" id="A0A094X2X1"/>
<dbReference type="EMBL" id="JPGK01000010">
    <property type="protein sequence ID" value="KGA92914.1"/>
    <property type="molecule type" value="Genomic_DNA"/>
</dbReference>
<dbReference type="Proteomes" id="UP000029452">
    <property type="component" value="Unassembled WGS sequence"/>
</dbReference>
<proteinExistence type="predicted"/>
<protein>
    <submittedName>
        <fullName evidence="1">Uncharacterized protein</fullName>
    </submittedName>
</protein>
<gene>
    <name evidence="1" type="ORF">LptCag_1291</name>
</gene>